<dbReference type="InterPro" id="IPR040812">
    <property type="entry name" value="UPF1_1B_dom"/>
</dbReference>
<keyword evidence="5" id="KW-0547">Nucleotide-binding</keyword>
<dbReference type="Pfam" id="PF09416">
    <property type="entry name" value="UPF1_Zn_bind"/>
    <property type="match status" value="1"/>
</dbReference>
<evidence type="ECO:0000256" key="8">
    <source>
        <dbReference type="ARBA" id="ARBA00022806"/>
    </source>
</evidence>
<evidence type="ECO:0000256" key="12">
    <source>
        <dbReference type="SAM" id="MobiDB-lite"/>
    </source>
</evidence>
<accession>A0AAW1RM19</accession>
<evidence type="ECO:0000259" key="13">
    <source>
        <dbReference type="PROSITE" id="PS51997"/>
    </source>
</evidence>
<feature type="region of interest" description="C4" evidence="11">
    <location>
        <begin position="171"/>
        <end position="201"/>
    </location>
</feature>
<feature type="region of interest" description="Disordered" evidence="12">
    <location>
        <begin position="936"/>
        <end position="971"/>
    </location>
</feature>
<dbReference type="GO" id="GO:0005737">
    <property type="term" value="C:cytoplasm"/>
    <property type="evidence" value="ECO:0007669"/>
    <property type="project" value="UniProtKB-SubCell"/>
</dbReference>
<dbReference type="Gene3D" id="3.40.50.300">
    <property type="entry name" value="P-loop containing nucleotide triphosphate hydrolases"/>
    <property type="match status" value="2"/>
</dbReference>
<dbReference type="Gene3D" id="6.10.140.1240">
    <property type="match status" value="1"/>
</dbReference>
<keyword evidence="10" id="KW-0067">ATP-binding</keyword>
<dbReference type="InterPro" id="IPR018999">
    <property type="entry name" value="UPF1_CH/ZBD"/>
</dbReference>
<dbReference type="Gene3D" id="2.40.30.230">
    <property type="match status" value="1"/>
</dbReference>
<evidence type="ECO:0000256" key="10">
    <source>
        <dbReference type="ARBA" id="ARBA00022840"/>
    </source>
</evidence>
<name>A0AAW1RM19_9CHLO</name>
<keyword evidence="6 11" id="KW-0863">Zinc-finger</keyword>
<keyword evidence="7" id="KW-0378">Hydrolase</keyword>
<feature type="region of interest" description="CC/SHH/C" evidence="11">
    <location>
        <begin position="125"/>
        <end position="153"/>
    </location>
</feature>
<organism evidence="14 15">
    <name type="scientific">Elliptochloris bilobata</name>
    <dbReference type="NCBI Taxonomy" id="381761"/>
    <lineage>
        <taxon>Eukaryota</taxon>
        <taxon>Viridiplantae</taxon>
        <taxon>Chlorophyta</taxon>
        <taxon>core chlorophytes</taxon>
        <taxon>Trebouxiophyceae</taxon>
        <taxon>Trebouxiophyceae incertae sedis</taxon>
        <taxon>Elliptochloris clade</taxon>
        <taxon>Elliptochloris</taxon>
    </lineage>
</organism>
<evidence type="ECO:0000256" key="3">
    <source>
        <dbReference type="ARBA" id="ARBA00022490"/>
    </source>
</evidence>
<dbReference type="EMBL" id="JALJOU010000031">
    <property type="protein sequence ID" value="KAK9834839.1"/>
    <property type="molecule type" value="Genomic_DNA"/>
</dbReference>
<feature type="compositionally biased region" description="Polar residues" evidence="12">
    <location>
        <begin position="1053"/>
        <end position="1070"/>
    </location>
</feature>
<evidence type="ECO:0000256" key="7">
    <source>
        <dbReference type="ARBA" id="ARBA00022801"/>
    </source>
</evidence>
<feature type="region of interest" description="Disordered" evidence="12">
    <location>
        <begin position="1008"/>
        <end position="1034"/>
    </location>
</feature>
<keyword evidence="4 11" id="KW-0479">Metal-binding</keyword>
<dbReference type="FunFam" id="3.40.50.300:FF:000097">
    <property type="entry name" value="Regulator of nonsense transcripts 1"/>
    <property type="match status" value="1"/>
</dbReference>
<dbReference type="InterPro" id="IPR045055">
    <property type="entry name" value="DNA2/NAM7-like"/>
</dbReference>
<dbReference type="InterPro" id="IPR041677">
    <property type="entry name" value="DNA2/NAM7_AAA_11"/>
</dbReference>
<dbReference type="GO" id="GO:0003723">
    <property type="term" value="F:RNA binding"/>
    <property type="evidence" value="ECO:0007669"/>
    <property type="project" value="InterPro"/>
</dbReference>
<reference evidence="14 15" key="1">
    <citation type="journal article" date="2024" name="Nat. Commun.">
        <title>Phylogenomics reveals the evolutionary origins of lichenization in chlorophyte algae.</title>
        <authorList>
            <person name="Puginier C."/>
            <person name="Libourel C."/>
            <person name="Otte J."/>
            <person name="Skaloud P."/>
            <person name="Haon M."/>
            <person name="Grisel S."/>
            <person name="Petersen M."/>
            <person name="Berrin J.G."/>
            <person name="Delaux P.M."/>
            <person name="Dal Grande F."/>
            <person name="Keller J."/>
        </authorList>
    </citation>
    <scope>NUCLEOTIDE SEQUENCE [LARGE SCALE GENOMIC DNA]</scope>
    <source>
        <strain evidence="14 15">SAG 245.80</strain>
    </source>
</reference>
<keyword evidence="3" id="KW-0963">Cytoplasm</keyword>
<dbReference type="GO" id="GO:0003724">
    <property type="term" value="F:RNA helicase activity"/>
    <property type="evidence" value="ECO:0007669"/>
    <property type="project" value="InterPro"/>
</dbReference>
<evidence type="ECO:0000256" key="6">
    <source>
        <dbReference type="ARBA" id="ARBA00022771"/>
    </source>
</evidence>
<dbReference type="AlphaFoldDB" id="A0AAW1RM19"/>
<dbReference type="CDD" id="cd18039">
    <property type="entry name" value="DEXXQc_UPF1"/>
    <property type="match status" value="1"/>
</dbReference>
<dbReference type="Pfam" id="PF18141">
    <property type="entry name" value="UPF1_1B_dom"/>
    <property type="match status" value="1"/>
</dbReference>
<dbReference type="Pfam" id="PF13087">
    <property type="entry name" value="AAA_12"/>
    <property type="match status" value="1"/>
</dbReference>
<dbReference type="GO" id="GO:0005524">
    <property type="term" value="F:ATP binding"/>
    <property type="evidence" value="ECO:0007669"/>
    <property type="project" value="UniProtKB-KW"/>
</dbReference>
<feature type="compositionally biased region" description="Polar residues" evidence="12">
    <location>
        <begin position="10"/>
        <end position="20"/>
    </location>
</feature>
<evidence type="ECO:0000256" key="1">
    <source>
        <dbReference type="ARBA" id="ARBA00004496"/>
    </source>
</evidence>
<keyword evidence="15" id="KW-1185">Reference proteome</keyword>
<dbReference type="GO" id="GO:0008270">
    <property type="term" value="F:zinc ion binding"/>
    <property type="evidence" value="ECO:0007669"/>
    <property type="project" value="UniProtKB-UniRule"/>
</dbReference>
<feature type="region of interest" description="C3H" evidence="11">
    <location>
        <begin position="111"/>
        <end position="143"/>
    </location>
</feature>
<gene>
    <name evidence="14" type="ORF">WJX81_002787</name>
</gene>
<feature type="domain" description="Upf1" evidence="13">
    <location>
        <begin position="103"/>
        <end position="260"/>
    </location>
</feature>
<keyword evidence="8" id="KW-0347">Helicase</keyword>
<dbReference type="GO" id="GO:0016787">
    <property type="term" value="F:hydrolase activity"/>
    <property type="evidence" value="ECO:0007669"/>
    <property type="project" value="UniProtKB-KW"/>
</dbReference>
<dbReference type="InterPro" id="IPR027417">
    <property type="entry name" value="P-loop_NTPase"/>
</dbReference>
<feature type="compositionally biased region" description="Polar residues" evidence="12">
    <location>
        <begin position="1079"/>
        <end position="1091"/>
    </location>
</feature>
<dbReference type="Proteomes" id="UP001445335">
    <property type="component" value="Unassembled WGS sequence"/>
</dbReference>
<comment type="caution">
    <text evidence="14">The sequence shown here is derived from an EMBL/GenBank/DDBJ whole genome shotgun (WGS) entry which is preliminary data.</text>
</comment>
<evidence type="ECO:0000256" key="11">
    <source>
        <dbReference type="PROSITE-ProRule" id="PRU01341"/>
    </source>
</evidence>
<feature type="region of interest" description="Disordered" evidence="12">
    <location>
        <begin position="1053"/>
        <end position="1091"/>
    </location>
</feature>
<dbReference type="SUPFAM" id="SSF52540">
    <property type="entry name" value="P-loop containing nucleoside triphosphate hydrolases"/>
    <property type="match status" value="1"/>
</dbReference>
<keyword evidence="9 11" id="KW-0862">Zinc</keyword>
<dbReference type="CDD" id="cd21407">
    <property type="entry name" value="1B_UPF1-like"/>
    <property type="match status" value="1"/>
</dbReference>
<sequence>MPGGPARAAPQTQGANIFATQSLSQQSQPEPQYRYNFLNYDTQESAAAGFPEFTQDAVPSSVWDDAVLQATAVATAALDHADGSSISAVTDRVNFEDQDGGAGREAPEWACSYCGIHTPASVVKCVKSGKWFCNARITGTASCIVTHLVKARVRECQLHRDSPLGDALLECYACGSRNAFALGFVPVRSENSVVLLCRDTAPSAPGLRELSLDLSLWQPLIEDRAFVPWLVRQPVEQEVARARHLTLAQVGQLEEAWRTNPAASLAELSKPNAQDEPAPVALRYDDAYAYQNVFGPLVALEAAHDRAMKEAQARHNVTVRWDTALNQRRIARFVFPRDDSALRLVLGDELRLKHTCAGGDSRPWAGAGVVVRLCEASEEVALELRGGGAPPVATTVGYAVEFVWKSATFDRMQRALKAFAVDETCMSGYLYHRLLGHEVAPQAVKAMVPALLSAPGLPELNPPQLAAVAAVLTSPLSLIQGPPGTGKTVTSASIVYHLARQAQGQVLVVAPSNVAVDQLAAKVAATGLKVVRLVAKSREGVANSIEPLTLHSQARALGLAGGGELAKLLQLREEAGELAAGDERRFRALSRATERELLQAADVVCATCAGAGDSRLAHFRFRKVLVDESTQASEVEGLTALVMGAKQVCLVGDHCQLGPVIMSKQAAKAGLGQSLFERLVLLGTKPHRLTVQYRMHPCLSAFPSDMFYEGKLQNGVAAAERALPAVAFPWPVPERPMLFYCQLGAEEIAPSGTSYLNRTEAANVEKVVTHLLRGGVAPGQIGVITPYEGQRAHVLSTLTRSGPLAAALYTEIEVSSVDAFQGREKDIVLLSCVRSNEHQGIGFLSDPRRLNVALTRAKYGLIILGNPKVLSKQPLWSALLAHFKEQRCLVEGALSALKQSLVQLARPSKVFDSRAFALGGAHSSRFIPAAAADAGARPPLPRAPGGRPVPAPVGVPLPPELATPVQGPATQANGFATQASQLGATQLDASQCAHPDGYALPPSQLPYAIPGVGDRSRGAQAGDGGSGGTQTHVGAGYGFRGAGFDAPATQLASFQQTQSQPYAGDASQQHPGAGFTQLGGPSQLHQGSFTQDTLGGASQALGLGYGAEGTPLLSAAKFQGFTQEASQLGRSGG</sequence>
<protein>
    <recommendedName>
        <fullName evidence="13">Upf1 domain-containing protein</fullName>
    </recommendedName>
</protein>
<evidence type="ECO:0000256" key="2">
    <source>
        <dbReference type="ARBA" id="ARBA00007913"/>
    </source>
</evidence>
<evidence type="ECO:0000256" key="4">
    <source>
        <dbReference type="ARBA" id="ARBA00022723"/>
    </source>
</evidence>
<dbReference type="Pfam" id="PF13086">
    <property type="entry name" value="AAA_11"/>
    <property type="match status" value="2"/>
</dbReference>
<dbReference type="PROSITE" id="PS51997">
    <property type="entry name" value="UPF1_CH_RICH"/>
    <property type="match status" value="1"/>
</dbReference>
<comment type="similarity">
    <text evidence="2">Belongs to the DNA2/NAM7 helicase family.</text>
</comment>
<dbReference type="InterPro" id="IPR047187">
    <property type="entry name" value="SF1_C_Upf1"/>
</dbReference>
<feature type="compositionally biased region" description="Pro residues" evidence="12">
    <location>
        <begin position="938"/>
        <end position="961"/>
    </location>
</feature>
<dbReference type="CDD" id="cd21400">
    <property type="entry name" value="ZBD_UPF1-like"/>
    <property type="match status" value="1"/>
</dbReference>
<dbReference type="PANTHER" id="PTHR10887:SF364">
    <property type="entry name" value="REGULATOR OF NONSENSE TRANSCRIPTS 1"/>
    <property type="match status" value="1"/>
</dbReference>
<dbReference type="InterPro" id="IPR041679">
    <property type="entry name" value="DNA2/NAM7-like_C"/>
</dbReference>
<feature type="region of interest" description="Disordered" evidence="12">
    <location>
        <begin position="1"/>
        <end position="28"/>
    </location>
</feature>
<evidence type="ECO:0000313" key="14">
    <source>
        <dbReference type="EMBL" id="KAK9834839.1"/>
    </source>
</evidence>
<evidence type="ECO:0000256" key="9">
    <source>
        <dbReference type="ARBA" id="ARBA00022833"/>
    </source>
</evidence>
<proteinExistence type="inferred from homology"/>
<comment type="subcellular location">
    <subcellularLocation>
        <location evidence="1">Cytoplasm</location>
    </subcellularLocation>
</comment>
<evidence type="ECO:0000313" key="15">
    <source>
        <dbReference type="Proteomes" id="UP001445335"/>
    </source>
</evidence>
<evidence type="ECO:0000256" key="5">
    <source>
        <dbReference type="ARBA" id="ARBA00022741"/>
    </source>
</evidence>
<dbReference type="PANTHER" id="PTHR10887">
    <property type="entry name" value="DNA2/NAM7 HELICASE FAMILY"/>
    <property type="match status" value="1"/>
</dbReference>
<dbReference type="CDD" id="cd18808">
    <property type="entry name" value="SF1_C_Upf1"/>
    <property type="match status" value="1"/>
</dbReference>
<dbReference type="GO" id="GO:0000184">
    <property type="term" value="P:nuclear-transcribed mRNA catabolic process, nonsense-mediated decay"/>
    <property type="evidence" value="ECO:0007669"/>
    <property type="project" value="InterPro"/>
</dbReference>